<dbReference type="Proteomes" id="UP000316270">
    <property type="component" value="Chromosome 4"/>
</dbReference>
<dbReference type="EMBL" id="CP042188">
    <property type="protein sequence ID" value="QDS70372.1"/>
    <property type="molecule type" value="Genomic_DNA"/>
</dbReference>
<proteinExistence type="predicted"/>
<keyword evidence="3" id="KW-1185">Reference proteome</keyword>
<keyword evidence="1" id="KW-1133">Transmembrane helix</keyword>
<sequence length="188" mass="20363">MDNHSPQTSRTNKPGDEALALELIGSVVMIYALSAHPSIARFFMSYEGIGVSVLCFSGSVVAAFGRRSAVGRAGMGAKCREKHSHLQWQDRVAALTHRHSYLTKTVVHLLFVVSMTGLYVVLKHADISMAALLSFTKPRTQGVALEACRGVYRACHDACGSDDACNAGCRDTYFACREVAVNVNMPKP</sequence>
<keyword evidence="1" id="KW-0812">Transmembrane</keyword>
<dbReference type="AlphaFoldDB" id="A0A517L425"/>
<protein>
    <submittedName>
        <fullName evidence="2">Uncharacterized protein</fullName>
    </submittedName>
</protein>
<reference evidence="2 3" key="1">
    <citation type="submission" date="2019-07" db="EMBL/GenBank/DDBJ databases">
        <title>Finished genome of Venturia effusa.</title>
        <authorList>
            <person name="Young C.A."/>
            <person name="Cox M.P."/>
            <person name="Ganley A.R.D."/>
            <person name="David W.J."/>
        </authorList>
    </citation>
    <scope>NUCLEOTIDE SEQUENCE [LARGE SCALE GENOMIC DNA]</scope>
    <source>
        <strain evidence="3">albino</strain>
    </source>
</reference>
<evidence type="ECO:0000313" key="3">
    <source>
        <dbReference type="Proteomes" id="UP000316270"/>
    </source>
</evidence>
<keyword evidence="1" id="KW-0472">Membrane</keyword>
<gene>
    <name evidence="2" type="ORF">FKW77_009106</name>
</gene>
<organism evidence="2 3">
    <name type="scientific">Venturia effusa</name>
    <dbReference type="NCBI Taxonomy" id="50376"/>
    <lineage>
        <taxon>Eukaryota</taxon>
        <taxon>Fungi</taxon>
        <taxon>Dikarya</taxon>
        <taxon>Ascomycota</taxon>
        <taxon>Pezizomycotina</taxon>
        <taxon>Dothideomycetes</taxon>
        <taxon>Pleosporomycetidae</taxon>
        <taxon>Venturiales</taxon>
        <taxon>Venturiaceae</taxon>
        <taxon>Venturia</taxon>
    </lineage>
</organism>
<feature type="transmembrane region" description="Helical" evidence="1">
    <location>
        <begin position="105"/>
        <end position="122"/>
    </location>
</feature>
<evidence type="ECO:0000313" key="2">
    <source>
        <dbReference type="EMBL" id="QDS70372.1"/>
    </source>
</evidence>
<evidence type="ECO:0000256" key="1">
    <source>
        <dbReference type="SAM" id="Phobius"/>
    </source>
</evidence>
<name>A0A517L425_9PEZI</name>
<accession>A0A517L425</accession>
<feature type="transmembrane region" description="Helical" evidence="1">
    <location>
        <begin position="46"/>
        <end position="65"/>
    </location>
</feature>
<feature type="transmembrane region" description="Helical" evidence="1">
    <location>
        <begin position="18"/>
        <end position="34"/>
    </location>
</feature>